<comment type="caution">
    <text evidence="3">The sequence shown here is derived from an EMBL/GenBank/DDBJ whole genome shotgun (WGS) entry which is preliminary data.</text>
</comment>
<dbReference type="Proteomes" id="UP001265746">
    <property type="component" value="Unassembled WGS sequence"/>
</dbReference>
<dbReference type="Gene3D" id="3.50.50.60">
    <property type="entry name" value="FAD/NAD(P)-binding domain"/>
    <property type="match status" value="1"/>
</dbReference>
<dbReference type="InterPro" id="IPR006076">
    <property type="entry name" value="FAD-dep_OxRdtase"/>
</dbReference>
<dbReference type="InterPro" id="IPR036188">
    <property type="entry name" value="FAD/NAD-bd_sf"/>
</dbReference>
<dbReference type="GO" id="GO:0016491">
    <property type="term" value="F:oxidoreductase activity"/>
    <property type="evidence" value="ECO:0007669"/>
    <property type="project" value="UniProtKB-KW"/>
</dbReference>
<dbReference type="GO" id="GO:0005737">
    <property type="term" value="C:cytoplasm"/>
    <property type="evidence" value="ECO:0007669"/>
    <property type="project" value="TreeGrafter"/>
</dbReference>
<dbReference type="AlphaFoldDB" id="A0AAD9WBH1"/>
<organism evidence="3 4">
    <name type="scientific">Phomopsis amygdali</name>
    <name type="common">Fusicoccum amygdali</name>
    <dbReference type="NCBI Taxonomy" id="1214568"/>
    <lineage>
        <taxon>Eukaryota</taxon>
        <taxon>Fungi</taxon>
        <taxon>Dikarya</taxon>
        <taxon>Ascomycota</taxon>
        <taxon>Pezizomycotina</taxon>
        <taxon>Sordariomycetes</taxon>
        <taxon>Sordariomycetidae</taxon>
        <taxon>Diaporthales</taxon>
        <taxon>Diaporthaceae</taxon>
        <taxon>Diaporthe</taxon>
    </lineage>
</organism>
<dbReference type="EMBL" id="JAUJFL010000001">
    <property type="protein sequence ID" value="KAK2615871.1"/>
    <property type="molecule type" value="Genomic_DNA"/>
</dbReference>
<accession>A0AAD9WBH1</accession>
<dbReference type="PANTHER" id="PTHR13847:SF289">
    <property type="entry name" value="GLYCINE OXIDASE"/>
    <property type="match status" value="1"/>
</dbReference>
<keyword evidence="1" id="KW-0560">Oxidoreductase</keyword>
<evidence type="ECO:0000313" key="3">
    <source>
        <dbReference type="EMBL" id="KAK2615871.1"/>
    </source>
</evidence>
<evidence type="ECO:0000259" key="2">
    <source>
        <dbReference type="Pfam" id="PF01266"/>
    </source>
</evidence>
<protein>
    <recommendedName>
        <fullName evidence="2">FAD dependent oxidoreductase domain-containing protein</fullName>
    </recommendedName>
</protein>
<feature type="domain" description="FAD dependent oxidoreductase" evidence="2">
    <location>
        <begin position="22"/>
        <end position="352"/>
    </location>
</feature>
<dbReference type="Gene3D" id="3.30.9.10">
    <property type="entry name" value="D-Amino Acid Oxidase, subunit A, domain 2"/>
    <property type="match status" value="1"/>
</dbReference>
<proteinExistence type="predicted"/>
<dbReference type="Pfam" id="PF01266">
    <property type="entry name" value="DAO"/>
    <property type="match status" value="1"/>
</dbReference>
<sequence>MNAQNPLISGESRMSVQTSPNIAVVGGGIVGASIAWHLSHEANITIVAQDIGGTATPNSFAWLNAAAGNPKFYYDFRHRSMERWREMAAEMPDLPIHWGGSLNWNMSPEELEAYFEEHSAWGYDIVRVNRTEIQQREPALQDSVLPEWGLYVAEEGAVEAHVAARQLIADAEARGATLLNDKVTGFLKQDGRISGVVTAAGVEARADHVVLAAGVGSVPLLAAENVTLPVTGVAGLLVNSRPTQTGLLSGVIHAEQLHLRQTLDGRIRSGSEFSGGDPGDDPQKTAEELFGRVQEAVVGGDELVFDYYTVGYRPTPEDGLPILGSTGLDGLTVAVMHSGVTNAAIVGQLLSQQILTGVSDPALSNFELGRFAQNRK</sequence>
<keyword evidence="4" id="KW-1185">Reference proteome</keyword>
<name>A0AAD9WBH1_PHOAM</name>
<reference evidence="3" key="1">
    <citation type="submission" date="2023-06" db="EMBL/GenBank/DDBJ databases">
        <authorList>
            <person name="Noh H."/>
        </authorList>
    </citation>
    <scope>NUCLEOTIDE SEQUENCE</scope>
    <source>
        <strain evidence="3">DUCC20226</strain>
    </source>
</reference>
<evidence type="ECO:0000313" key="4">
    <source>
        <dbReference type="Proteomes" id="UP001265746"/>
    </source>
</evidence>
<dbReference type="SUPFAM" id="SSF51905">
    <property type="entry name" value="FAD/NAD(P)-binding domain"/>
    <property type="match status" value="1"/>
</dbReference>
<evidence type="ECO:0000256" key="1">
    <source>
        <dbReference type="ARBA" id="ARBA00023002"/>
    </source>
</evidence>
<dbReference type="PANTHER" id="PTHR13847">
    <property type="entry name" value="SARCOSINE DEHYDROGENASE-RELATED"/>
    <property type="match status" value="1"/>
</dbReference>
<gene>
    <name evidence="3" type="ORF">N8I77_002595</name>
</gene>